<proteinExistence type="predicted"/>
<comment type="caution">
    <text evidence="1">The sequence shown here is derived from an EMBL/GenBank/DDBJ whole genome shotgun (WGS) entry which is preliminary data.</text>
</comment>
<organism evidence="1 2">
    <name type="scientific">Serratia plymuthica</name>
    <dbReference type="NCBI Taxonomy" id="82996"/>
    <lineage>
        <taxon>Bacteria</taxon>
        <taxon>Pseudomonadati</taxon>
        <taxon>Pseudomonadota</taxon>
        <taxon>Gammaproteobacteria</taxon>
        <taxon>Enterobacterales</taxon>
        <taxon>Yersiniaceae</taxon>
        <taxon>Serratia</taxon>
    </lineage>
</organism>
<name>A0A318NRK1_SERPL</name>
<dbReference type="Proteomes" id="UP000248196">
    <property type="component" value="Unassembled WGS sequence"/>
</dbReference>
<evidence type="ECO:0000313" key="2">
    <source>
        <dbReference type="Proteomes" id="UP000248196"/>
    </source>
</evidence>
<gene>
    <name evidence="1" type="ORF">CT690_24110</name>
</gene>
<reference evidence="1 2" key="1">
    <citation type="submission" date="2017-11" db="EMBL/GenBank/DDBJ databases">
        <title>Genome sequence of the oocydin A producing rhizobacterium Serratia plymuthica 4Rx5.</title>
        <authorList>
            <person name="Matilla M.A."/>
            <person name="Udaondo Z."/>
            <person name="Salmond G.P.C."/>
        </authorList>
    </citation>
    <scope>NUCLEOTIDE SEQUENCE [LARGE SCALE GENOMIC DNA]</scope>
    <source>
        <strain evidence="1 2">4Rx5</strain>
    </source>
</reference>
<dbReference type="RefSeq" id="WP_041417125.1">
    <property type="nucleotide sequence ID" value="NZ_PESE01000012.1"/>
</dbReference>
<dbReference type="AlphaFoldDB" id="A0A318NRK1"/>
<evidence type="ECO:0000313" key="1">
    <source>
        <dbReference type="EMBL" id="PYD36424.1"/>
    </source>
</evidence>
<protein>
    <submittedName>
        <fullName evidence="1">Uncharacterized protein</fullName>
    </submittedName>
</protein>
<dbReference type="EMBL" id="PESE01000012">
    <property type="protein sequence ID" value="PYD36424.1"/>
    <property type="molecule type" value="Genomic_DNA"/>
</dbReference>
<accession>A0A318NRK1</accession>
<sequence>MFKYELGQTAMTTTGEECAILGRAEYSNEPNMYLVSWPSDNGSTAEIWFKENELTPVASMPEPSA</sequence>